<keyword evidence="2" id="KW-1185">Reference proteome</keyword>
<reference evidence="1" key="1">
    <citation type="submission" date="2023-08" db="EMBL/GenBank/DDBJ databases">
        <title>Complete genome sequence of Mycoplasma seminis 2200.</title>
        <authorList>
            <person name="Spergser J."/>
        </authorList>
    </citation>
    <scope>NUCLEOTIDE SEQUENCE [LARGE SCALE GENOMIC DNA]</scope>
    <source>
        <strain evidence="1">2200</strain>
    </source>
</reference>
<gene>
    <name evidence="1" type="ORF">Q8852_02975</name>
</gene>
<evidence type="ECO:0000313" key="2">
    <source>
        <dbReference type="Proteomes" id="UP001237011"/>
    </source>
</evidence>
<evidence type="ECO:0000313" key="1">
    <source>
        <dbReference type="EMBL" id="WLP85260.1"/>
    </source>
</evidence>
<proteinExistence type="predicted"/>
<dbReference type="RefSeq" id="WP_305937696.1">
    <property type="nucleotide sequence ID" value="NZ_CP132191.1"/>
</dbReference>
<dbReference type="EMBL" id="CP132191">
    <property type="protein sequence ID" value="WLP85260.1"/>
    <property type="molecule type" value="Genomic_DNA"/>
</dbReference>
<accession>A0ABY9HAQ2</accession>
<organism evidence="1 2">
    <name type="scientific">Mycoplasma seminis</name>
    <dbReference type="NCBI Taxonomy" id="512749"/>
    <lineage>
        <taxon>Bacteria</taxon>
        <taxon>Bacillati</taxon>
        <taxon>Mycoplasmatota</taxon>
        <taxon>Mollicutes</taxon>
        <taxon>Mycoplasmataceae</taxon>
        <taxon>Mycoplasma</taxon>
    </lineage>
</organism>
<dbReference type="Proteomes" id="UP001237011">
    <property type="component" value="Chromosome"/>
</dbReference>
<protein>
    <submittedName>
        <fullName evidence="1">Uncharacterized protein</fullName>
    </submittedName>
</protein>
<sequence length="137" mass="15808">MFKWLNAVENKLPYTAIEKIKSTNKFVYNHKTHVLGDAANQYTNPYSEAIDFTDIKDIYLVASDFWPTYNASGKELASCFLTFEINDKENTFTFKFRLAKKVNSKFYWSTKAFKVTVPYVANPAEKATENNTSEAEK</sequence>
<name>A0ABY9HAQ2_9MOLU</name>